<evidence type="ECO:0000256" key="1">
    <source>
        <dbReference type="ARBA" id="ARBA00022741"/>
    </source>
</evidence>
<dbReference type="Proteomes" id="UP000003093">
    <property type="component" value="Unassembled WGS sequence"/>
</dbReference>
<feature type="binding site" evidence="6">
    <location>
        <position position="163"/>
    </location>
    <ligand>
        <name>(6S)-NADPHX</name>
        <dbReference type="ChEBI" id="CHEBI:64076"/>
    </ligand>
</feature>
<dbReference type="PROSITE" id="PS01050">
    <property type="entry name" value="YJEF_C_2"/>
    <property type="match status" value="1"/>
</dbReference>
<keyword evidence="2 6" id="KW-0067">ATP-binding</keyword>
<gene>
    <name evidence="6" type="primary">nnrD</name>
    <name evidence="8" type="ORF">ST398NM02_0007</name>
</gene>
<dbReference type="InterPro" id="IPR017953">
    <property type="entry name" value="Carbohydrate_kinase_pred_CS"/>
</dbReference>
<dbReference type="GO" id="GO:0016301">
    <property type="term" value="F:kinase activity"/>
    <property type="evidence" value="ECO:0007669"/>
    <property type="project" value="UniProtKB-KW"/>
</dbReference>
<dbReference type="GO" id="GO:0005524">
    <property type="term" value="F:ATP binding"/>
    <property type="evidence" value="ECO:0007669"/>
    <property type="project" value="UniProtKB-KW"/>
</dbReference>
<feature type="binding site" evidence="6">
    <location>
        <begin position="197"/>
        <end position="201"/>
    </location>
    <ligand>
        <name>AMP</name>
        <dbReference type="ChEBI" id="CHEBI:456215"/>
    </ligand>
</feature>
<dbReference type="SUPFAM" id="SSF53613">
    <property type="entry name" value="Ribokinase-like"/>
    <property type="match status" value="1"/>
</dbReference>
<dbReference type="EMBL" id="AIDT01000022">
    <property type="protein sequence ID" value="EIA13178.1"/>
    <property type="molecule type" value="Genomic_DNA"/>
</dbReference>
<keyword evidence="5 6" id="KW-0456">Lyase</keyword>
<protein>
    <recommendedName>
        <fullName evidence="6">ADP-dependent (S)-NAD(P)H-hydrate dehydratase</fullName>
        <ecNumber evidence="6">4.2.1.136</ecNumber>
    </recommendedName>
    <alternativeName>
        <fullName evidence="6">ADP-dependent NAD(P)HX dehydratase</fullName>
    </alternativeName>
</protein>
<reference evidence="8 9" key="1">
    <citation type="journal article" date="2012" name="MBio">
        <title>Identification of a highly transmissible animal-independent Staphylococcus aureus ST398 clone with distinct genomic and cell adhesion properties.</title>
        <authorList>
            <person name="Uhlemann A.C."/>
            <person name="Porcella S.F."/>
            <person name="Trivedi S."/>
            <person name="Sullivan S.B."/>
            <person name="Hafer C."/>
            <person name="Kennedy A.D."/>
            <person name="Barbian K.D."/>
            <person name="McCarthy A.J."/>
            <person name="Street C."/>
            <person name="Hirschberg D.L."/>
            <person name="Lipkin W.I."/>
            <person name="Lindsay J.A."/>
            <person name="DeLeo F.R."/>
            <person name="Lowy F.D."/>
        </authorList>
    </citation>
    <scope>NUCLEOTIDE SEQUENCE [LARGE SCALE GENOMIC DNA]</scope>
    <source>
        <strain evidence="8 9">DR10</strain>
    </source>
</reference>
<dbReference type="PROSITE" id="PS01049">
    <property type="entry name" value="YJEF_C_1"/>
    <property type="match status" value="1"/>
</dbReference>
<comment type="caution">
    <text evidence="8">The sequence shown here is derived from an EMBL/GenBank/DDBJ whole genome shotgun (WGS) entry which is preliminary data.</text>
</comment>
<feature type="binding site" evidence="6">
    <location>
        <position position="226"/>
    </location>
    <ligand>
        <name>(6S)-NADPHX</name>
        <dbReference type="ChEBI" id="CHEBI:64076"/>
    </ligand>
</feature>
<name>A0ABC9PXI0_STAA5</name>
<keyword evidence="1 6" id="KW-0547">Nucleotide-binding</keyword>
<sequence>MNKFGKGFYMGGYITMETLNSINIPKRKEDSHKGDYGKILLIGGSANLGGAIMLAARACVFSGSGLITVATHPTNHSALHSRCPEAMVIDINDTKMLTKMIEMTDSILIGPGLGVDFKGNNAITFLLQNIQPHQNLIVDGDAITIFSKLKPQLPTCRVIFTPHLKEWERLSGIPIEEQTYERNREAVDRLGATVVLKKHGTEIFFKDEDFKLTIGSPAMATGGMGDTLAGMITSFVGQFDNLKEAVMSATYTHSFIGENLAKDMYVVPPSRLINEIPYAMKQLES</sequence>
<comment type="subunit">
    <text evidence="6">Homotetramer.</text>
</comment>
<dbReference type="InterPro" id="IPR029056">
    <property type="entry name" value="Ribokinase-like"/>
</dbReference>
<proteinExistence type="inferred from homology"/>
<dbReference type="GO" id="GO:0046496">
    <property type="term" value="P:nicotinamide nucleotide metabolic process"/>
    <property type="evidence" value="ECO:0007669"/>
    <property type="project" value="UniProtKB-UniRule"/>
</dbReference>
<dbReference type="EC" id="4.2.1.136" evidence="6"/>
<dbReference type="Gene3D" id="3.40.1190.20">
    <property type="match status" value="1"/>
</dbReference>
<evidence type="ECO:0000256" key="4">
    <source>
        <dbReference type="ARBA" id="ARBA00023027"/>
    </source>
</evidence>
<keyword evidence="4 6" id="KW-0520">NAD</keyword>
<evidence type="ECO:0000313" key="8">
    <source>
        <dbReference type="EMBL" id="EIA13178.1"/>
    </source>
</evidence>
<comment type="catalytic activity">
    <reaction evidence="6">
        <text>(6S)-NADPHX + ADP = AMP + phosphate + NADPH + H(+)</text>
        <dbReference type="Rhea" id="RHEA:32235"/>
        <dbReference type="ChEBI" id="CHEBI:15378"/>
        <dbReference type="ChEBI" id="CHEBI:43474"/>
        <dbReference type="ChEBI" id="CHEBI:57783"/>
        <dbReference type="ChEBI" id="CHEBI:64076"/>
        <dbReference type="ChEBI" id="CHEBI:456215"/>
        <dbReference type="ChEBI" id="CHEBI:456216"/>
        <dbReference type="EC" id="4.2.1.136"/>
    </reaction>
</comment>
<comment type="catalytic activity">
    <reaction evidence="6">
        <text>(6S)-NADHX + ADP = AMP + phosphate + NADH + H(+)</text>
        <dbReference type="Rhea" id="RHEA:32223"/>
        <dbReference type="ChEBI" id="CHEBI:15378"/>
        <dbReference type="ChEBI" id="CHEBI:43474"/>
        <dbReference type="ChEBI" id="CHEBI:57945"/>
        <dbReference type="ChEBI" id="CHEBI:64074"/>
        <dbReference type="ChEBI" id="CHEBI:456215"/>
        <dbReference type="ChEBI" id="CHEBI:456216"/>
        <dbReference type="EC" id="4.2.1.136"/>
    </reaction>
</comment>
<evidence type="ECO:0000256" key="3">
    <source>
        <dbReference type="ARBA" id="ARBA00022857"/>
    </source>
</evidence>
<feature type="binding site" evidence="6">
    <location>
        <position position="225"/>
    </location>
    <ligand>
        <name>AMP</name>
        <dbReference type="ChEBI" id="CHEBI:456215"/>
    </ligand>
</feature>
<feature type="binding site" evidence="6">
    <location>
        <position position="51"/>
    </location>
    <ligand>
        <name>(6S)-NADPHX</name>
        <dbReference type="ChEBI" id="CHEBI:64076"/>
    </ligand>
</feature>
<organism evidence="8 9">
    <name type="scientific">Staphylococcus aureus subsp. aureus DR10</name>
    <dbReference type="NCBI Taxonomy" id="1155079"/>
    <lineage>
        <taxon>Bacteria</taxon>
        <taxon>Bacillati</taxon>
        <taxon>Bacillota</taxon>
        <taxon>Bacilli</taxon>
        <taxon>Bacillales</taxon>
        <taxon>Staphylococcaceae</taxon>
        <taxon>Staphylococcus</taxon>
    </lineage>
</organism>
<dbReference type="HAMAP" id="MF_01965">
    <property type="entry name" value="NADHX_dehydratase"/>
    <property type="match status" value="1"/>
</dbReference>
<dbReference type="InterPro" id="IPR000631">
    <property type="entry name" value="CARKD"/>
</dbReference>
<dbReference type="PANTHER" id="PTHR12592:SF0">
    <property type="entry name" value="ATP-DEPENDENT (S)-NAD(P)H-HYDRATE DEHYDRATASE"/>
    <property type="match status" value="1"/>
</dbReference>
<evidence type="ECO:0000256" key="6">
    <source>
        <dbReference type="HAMAP-Rule" id="MF_01965"/>
    </source>
</evidence>
<dbReference type="AlphaFoldDB" id="A0ABC9PXI0"/>
<comment type="similarity">
    <text evidence="6">Belongs to the NnrD/CARKD family.</text>
</comment>
<comment type="function">
    <text evidence="6">Catalyzes the dehydration of the S-form of NAD(P)HX at the expense of ADP, which is converted to AMP. Together with NAD(P)HX epimerase, which catalyzes the epimerization of the S- and R-forms, the enzyme allows the repair of both epimers of NAD(P)HX, a damaged form of NAD(P)H that is a result of enzymatic or heat-dependent hydration.</text>
</comment>
<feature type="binding site" evidence="6">
    <location>
        <position position="112"/>
    </location>
    <ligand>
        <name>(6S)-NADPHX</name>
        <dbReference type="ChEBI" id="CHEBI:64076"/>
    </ligand>
</feature>
<evidence type="ECO:0000256" key="5">
    <source>
        <dbReference type="ARBA" id="ARBA00023239"/>
    </source>
</evidence>
<keyword evidence="8" id="KW-0418">Kinase</keyword>
<feature type="domain" description="YjeF C-terminal" evidence="7">
    <location>
        <begin position="16"/>
        <end position="283"/>
    </location>
</feature>
<comment type="cofactor">
    <cofactor evidence="6">
        <name>Mg(2+)</name>
        <dbReference type="ChEBI" id="CHEBI:18420"/>
    </cofactor>
</comment>
<dbReference type="NCBIfam" id="TIGR00196">
    <property type="entry name" value="yjeF_cterm"/>
    <property type="match status" value="1"/>
</dbReference>
<dbReference type="PANTHER" id="PTHR12592">
    <property type="entry name" value="ATP-DEPENDENT (S)-NAD(P)H-HYDRATE DEHYDRATASE FAMILY MEMBER"/>
    <property type="match status" value="1"/>
</dbReference>
<accession>A0ABC9PXI0</accession>
<evidence type="ECO:0000259" key="7">
    <source>
        <dbReference type="PROSITE" id="PS51383"/>
    </source>
</evidence>
<evidence type="ECO:0000256" key="2">
    <source>
        <dbReference type="ARBA" id="ARBA00022840"/>
    </source>
</evidence>
<evidence type="ECO:0000313" key="9">
    <source>
        <dbReference type="Proteomes" id="UP000003093"/>
    </source>
</evidence>
<keyword evidence="3 6" id="KW-0521">NADP</keyword>
<dbReference type="GO" id="GO:0052855">
    <property type="term" value="F:ADP-dependent NAD(P)H-hydrate dehydratase activity"/>
    <property type="evidence" value="ECO:0007669"/>
    <property type="project" value="UniProtKB-UniRule"/>
</dbReference>
<keyword evidence="8" id="KW-0808">Transferase</keyword>
<dbReference type="Pfam" id="PF01256">
    <property type="entry name" value="Carb_kinase"/>
    <property type="match status" value="1"/>
</dbReference>
<dbReference type="PROSITE" id="PS51383">
    <property type="entry name" value="YJEF_C_3"/>
    <property type="match status" value="1"/>
</dbReference>
<dbReference type="CDD" id="cd01171">
    <property type="entry name" value="YXKO-related"/>
    <property type="match status" value="1"/>
</dbReference>